<protein>
    <submittedName>
        <fullName evidence="1">Protein involved in gliding motility GldH</fullName>
    </submittedName>
</protein>
<evidence type="ECO:0000313" key="2">
    <source>
        <dbReference type="Proteomes" id="UP000199296"/>
    </source>
</evidence>
<dbReference type="RefSeq" id="WP_093370209.1">
    <property type="nucleotide sequence ID" value="NZ_FNCW01000020.1"/>
</dbReference>
<accession>A0A1G7ZAX7</accession>
<evidence type="ECO:0000313" key="1">
    <source>
        <dbReference type="EMBL" id="SDH05260.1"/>
    </source>
</evidence>
<dbReference type="Pfam" id="PF14109">
    <property type="entry name" value="GldH_lipo"/>
    <property type="match status" value="1"/>
</dbReference>
<dbReference type="NCBIfam" id="TIGR03511">
    <property type="entry name" value="GldH_lipo"/>
    <property type="match status" value="1"/>
</dbReference>
<dbReference type="OrthoDB" id="982482at2"/>
<dbReference type="STRING" id="470826.SAMN04488027_12017"/>
<dbReference type="Proteomes" id="UP000199296">
    <property type="component" value="Unassembled WGS sequence"/>
</dbReference>
<dbReference type="EMBL" id="FNCW01000020">
    <property type="protein sequence ID" value="SDH05260.1"/>
    <property type="molecule type" value="Genomic_DNA"/>
</dbReference>
<dbReference type="AlphaFoldDB" id="A0A1G7ZAX7"/>
<reference evidence="1 2" key="1">
    <citation type="submission" date="2016-10" db="EMBL/GenBank/DDBJ databases">
        <authorList>
            <person name="de Groot N.N."/>
        </authorList>
    </citation>
    <scope>NUCLEOTIDE SEQUENCE [LARGE SCALE GENOMIC DNA]</scope>
    <source>
        <strain evidence="1 2">DSM 19803</strain>
    </source>
</reference>
<organism evidence="1 2">
    <name type="scientific">Psychroflexus sediminis</name>
    <dbReference type="NCBI Taxonomy" id="470826"/>
    <lineage>
        <taxon>Bacteria</taxon>
        <taxon>Pseudomonadati</taxon>
        <taxon>Bacteroidota</taxon>
        <taxon>Flavobacteriia</taxon>
        <taxon>Flavobacteriales</taxon>
        <taxon>Flavobacteriaceae</taxon>
        <taxon>Psychroflexus</taxon>
    </lineage>
</organism>
<proteinExistence type="predicted"/>
<sequence length="165" mass="19153">MQTLKLFFLIGFCLCLLSCHENLKYSEYKSFSNGWSKTDTLLFDFEAPDTIQPYDLFFVTRVNQDYEFNNLYLIANISFPNGKQIGDTLEYEMAYPDGELMGTGFGSVKESKLWYKSNVIFTEKGEYQIEVRHAMRKFGKIKPLDTLQGIMDFGIHLETVKQAEN</sequence>
<name>A0A1G7ZAX7_9FLAO</name>
<gene>
    <name evidence="1" type="ORF">SAMN04488027_12017</name>
</gene>
<dbReference type="InterPro" id="IPR020018">
    <property type="entry name" value="Motility-assoc_lipoprot_GldH"/>
</dbReference>
<keyword evidence="2" id="KW-1185">Reference proteome</keyword>